<keyword evidence="2" id="KW-1185">Reference proteome</keyword>
<accession>A0A4P9VUZ9</accession>
<dbReference type="OrthoDB" id="49395at2759"/>
<protein>
    <submittedName>
        <fullName evidence="1">Uncharacterized protein</fullName>
    </submittedName>
</protein>
<dbReference type="EMBL" id="ML001239">
    <property type="protein sequence ID" value="RKO83441.1"/>
    <property type="molecule type" value="Genomic_DNA"/>
</dbReference>
<sequence>MEVVCESVAGLLGLAVVDVLRPKAGSGDLSHGQGRSQFRDLITLLHRLQERITAIEVKHLEALNSKFDILGLNNMDALRKERDALRNDQDALRKGLDALRIDHDALQKGHDRRHAQI</sequence>
<proteinExistence type="predicted"/>
<name>A0A4P9VUZ9_9FUNG</name>
<organism evidence="1 2">
    <name type="scientific">Blyttiomyces helicus</name>
    <dbReference type="NCBI Taxonomy" id="388810"/>
    <lineage>
        <taxon>Eukaryota</taxon>
        <taxon>Fungi</taxon>
        <taxon>Fungi incertae sedis</taxon>
        <taxon>Chytridiomycota</taxon>
        <taxon>Chytridiomycota incertae sedis</taxon>
        <taxon>Chytridiomycetes</taxon>
        <taxon>Chytridiomycetes incertae sedis</taxon>
        <taxon>Blyttiomyces</taxon>
    </lineage>
</organism>
<evidence type="ECO:0000313" key="1">
    <source>
        <dbReference type="EMBL" id="RKO83441.1"/>
    </source>
</evidence>
<gene>
    <name evidence="1" type="ORF">BDK51DRAFT_39875</name>
</gene>
<evidence type="ECO:0000313" key="2">
    <source>
        <dbReference type="Proteomes" id="UP000269721"/>
    </source>
</evidence>
<dbReference type="Proteomes" id="UP000269721">
    <property type="component" value="Unassembled WGS sequence"/>
</dbReference>
<dbReference type="AlphaFoldDB" id="A0A4P9VUZ9"/>
<reference evidence="2" key="1">
    <citation type="journal article" date="2018" name="Nat. Microbiol.">
        <title>Leveraging single-cell genomics to expand the fungal tree of life.</title>
        <authorList>
            <person name="Ahrendt S.R."/>
            <person name="Quandt C.A."/>
            <person name="Ciobanu D."/>
            <person name="Clum A."/>
            <person name="Salamov A."/>
            <person name="Andreopoulos B."/>
            <person name="Cheng J.F."/>
            <person name="Woyke T."/>
            <person name="Pelin A."/>
            <person name="Henrissat B."/>
            <person name="Reynolds N.K."/>
            <person name="Benny G.L."/>
            <person name="Smith M.E."/>
            <person name="James T.Y."/>
            <person name="Grigoriev I.V."/>
        </authorList>
    </citation>
    <scope>NUCLEOTIDE SEQUENCE [LARGE SCALE GENOMIC DNA]</scope>
</reference>